<dbReference type="InterPro" id="IPR000182">
    <property type="entry name" value="GNAT_dom"/>
</dbReference>
<feature type="domain" description="N-acetyltransferase" evidence="1">
    <location>
        <begin position="1"/>
        <end position="164"/>
    </location>
</feature>
<dbReference type="Gene3D" id="3.40.630.30">
    <property type="match status" value="1"/>
</dbReference>
<proteinExistence type="predicted"/>
<dbReference type="SUPFAM" id="SSF55729">
    <property type="entry name" value="Acyl-CoA N-acyltransferases (Nat)"/>
    <property type="match status" value="1"/>
</dbReference>
<reference evidence="2" key="1">
    <citation type="submission" date="2019-09" db="EMBL/GenBank/DDBJ databases">
        <title>Characterisation of the sponge microbiome using genome-centric metagenomics.</title>
        <authorList>
            <person name="Engelberts J.P."/>
            <person name="Robbins S.J."/>
            <person name="De Goeij J.M."/>
            <person name="Aranda M."/>
            <person name="Bell S.C."/>
            <person name="Webster N.S."/>
        </authorList>
    </citation>
    <scope>NUCLEOTIDE SEQUENCE</scope>
    <source>
        <strain evidence="2">SB0664_bin_43</strain>
    </source>
</reference>
<evidence type="ECO:0000313" key="2">
    <source>
        <dbReference type="EMBL" id="MXY33061.1"/>
    </source>
</evidence>
<dbReference type="CDD" id="cd04301">
    <property type="entry name" value="NAT_SF"/>
    <property type="match status" value="1"/>
</dbReference>
<accession>A0A6B0XWM6</accession>
<organism evidence="2">
    <name type="scientific">Boseongicola sp. SB0664_bin_43</name>
    <dbReference type="NCBI Taxonomy" id="2604844"/>
    <lineage>
        <taxon>Bacteria</taxon>
        <taxon>Pseudomonadati</taxon>
        <taxon>Pseudomonadota</taxon>
        <taxon>Alphaproteobacteria</taxon>
        <taxon>Rhodobacterales</taxon>
        <taxon>Paracoccaceae</taxon>
        <taxon>Boseongicola</taxon>
    </lineage>
</organism>
<sequence>MEMSNGFKGQEEGIIDLLAATFAASEGAEEGALIRDLTRKLLETTADADVHVFTAREKRSLVGAIIFSRLTYEEDDRIVFVLGPVGVATDRQRRGIGQRLLTHGLASLRKSGVDVAVTYGDPNYYSKVGFRPITEGFARAPFKLKHPKGWLGQSLTDREFKPLAGPSRCVDAFHRPDYW</sequence>
<gene>
    <name evidence="2" type="ORF">F4Y60_03030</name>
</gene>
<dbReference type="InterPro" id="IPR016181">
    <property type="entry name" value="Acyl_CoA_acyltransferase"/>
</dbReference>
<dbReference type="EMBL" id="VXRY01000114">
    <property type="protein sequence ID" value="MXY33061.1"/>
    <property type="molecule type" value="Genomic_DNA"/>
</dbReference>
<dbReference type="GO" id="GO:0016747">
    <property type="term" value="F:acyltransferase activity, transferring groups other than amino-acyl groups"/>
    <property type="evidence" value="ECO:0007669"/>
    <property type="project" value="InterPro"/>
</dbReference>
<name>A0A6B0XWM6_9RHOB</name>
<protein>
    <submittedName>
        <fullName evidence="2">N-acetyltransferase</fullName>
    </submittedName>
</protein>
<evidence type="ECO:0000259" key="1">
    <source>
        <dbReference type="PROSITE" id="PS51186"/>
    </source>
</evidence>
<dbReference type="Pfam" id="PF13527">
    <property type="entry name" value="Acetyltransf_9"/>
    <property type="match status" value="1"/>
</dbReference>
<dbReference type="AlphaFoldDB" id="A0A6B0XWM6"/>
<dbReference type="PROSITE" id="PS51186">
    <property type="entry name" value="GNAT"/>
    <property type="match status" value="1"/>
</dbReference>
<keyword evidence="2" id="KW-0808">Transferase</keyword>
<comment type="caution">
    <text evidence="2">The sequence shown here is derived from an EMBL/GenBank/DDBJ whole genome shotgun (WGS) entry which is preliminary data.</text>
</comment>